<comment type="pathway">
    <text evidence="3">Cofactor biosynthesis; riboflavin biosynthesis; riboflavin from 2-hydroxy-3-oxobutyl phosphate and 5-amino-6-(D-ribitylamino)uracil: step 2/2.</text>
</comment>
<keyword evidence="6" id="KW-0686">Riboflavin biosynthesis</keyword>
<dbReference type="SUPFAM" id="SSF63380">
    <property type="entry name" value="Riboflavin synthase domain-like"/>
    <property type="match status" value="2"/>
</dbReference>
<evidence type="ECO:0000256" key="6">
    <source>
        <dbReference type="ARBA" id="ARBA00022619"/>
    </source>
</evidence>
<evidence type="ECO:0000256" key="10">
    <source>
        <dbReference type="PROSITE-ProRule" id="PRU00524"/>
    </source>
</evidence>
<evidence type="ECO:0000259" key="11">
    <source>
        <dbReference type="PROSITE" id="PS51177"/>
    </source>
</evidence>
<name>A0A7V8NVE5_9BACT</name>
<protein>
    <recommendedName>
        <fullName evidence="5 9">Riboflavin synthase</fullName>
        <ecNumber evidence="4 9">2.5.1.9</ecNumber>
    </recommendedName>
</protein>
<dbReference type="InterPro" id="IPR023366">
    <property type="entry name" value="ATP_synth_asu-like_sf"/>
</dbReference>
<comment type="function">
    <text evidence="2">Catalyzes the dismutation of two molecules of 6,7-dimethyl-8-ribityllumazine, resulting in the formation of riboflavin and 5-amino-6-(D-ribitylamino)uracil.</text>
</comment>
<dbReference type="InterPro" id="IPR001783">
    <property type="entry name" value="Lumazine-bd"/>
</dbReference>
<dbReference type="Pfam" id="PF00677">
    <property type="entry name" value="Lum_binding"/>
    <property type="match status" value="2"/>
</dbReference>
<reference evidence="12" key="1">
    <citation type="submission" date="2020-06" db="EMBL/GenBank/DDBJ databases">
        <title>Legume-microbial interactions unlock mineral nutrients during tropical forest succession.</title>
        <authorList>
            <person name="Epihov D.Z."/>
        </authorList>
    </citation>
    <scope>NUCLEOTIDE SEQUENCE [LARGE SCALE GENOMIC DNA]</scope>
    <source>
        <strain evidence="12">Pan2503</strain>
    </source>
</reference>
<dbReference type="PROSITE" id="PS51177">
    <property type="entry name" value="LUMAZINE_BIND"/>
    <property type="match status" value="2"/>
</dbReference>
<feature type="repeat" description="Lumazine-binding" evidence="10">
    <location>
        <begin position="101"/>
        <end position="197"/>
    </location>
</feature>
<dbReference type="PIRSF" id="PIRSF000498">
    <property type="entry name" value="Riboflavin_syn_A"/>
    <property type="match status" value="1"/>
</dbReference>
<evidence type="ECO:0000256" key="4">
    <source>
        <dbReference type="ARBA" id="ARBA00012827"/>
    </source>
</evidence>
<dbReference type="GO" id="GO:0004746">
    <property type="term" value="F:riboflavin synthase activity"/>
    <property type="evidence" value="ECO:0007669"/>
    <property type="project" value="UniProtKB-UniRule"/>
</dbReference>
<evidence type="ECO:0000313" key="13">
    <source>
        <dbReference type="Proteomes" id="UP000567293"/>
    </source>
</evidence>
<evidence type="ECO:0000256" key="1">
    <source>
        <dbReference type="ARBA" id="ARBA00000968"/>
    </source>
</evidence>
<dbReference type="NCBIfam" id="TIGR00187">
    <property type="entry name" value="ribE"/>
    <property type="match status" value="1"/>
</dbReference>
<dbReference type="GO" id="GO:0009231">
    <property type="term" value="P:riboflavin biosynthetic process"/>
    <property type="evidence" value="ECO:0007669"/>
    <property type="project" value="UniProtKB-KW"/>
</dbReference>
<keyword evidence="8" id="KW-0677">Repeat</keyword>
<accession>A0A7V8NVE5</accession>
<comment type="catalytic activity">
    <reaction evidence="1">
        <text>2 6,7-dimethyl-8-(1-D-ribityl)lumazine + H(+) = 5-amino-6-(D-ribitylamino)uracil + riboflavin</text>
        <dbReference type="Rhea" id="RHEA:20772"/>
        <dbReference type="ChEBI" id="CHEBI:15378"/>
        <dbReference type="ChEBI" id="CHEBI:15934"/>
        <dbReference type="ChEBI" id="CHEBI:57986"/>
        <dbReference type="ChEBI" id="CHEBI:58201"/>
        <dbReference type="EC" id="2.5.1.9"/>
    </reaction>
</comment>
<sequence>MFTGIIQHLGTIESLQVHPEGGRVTIHAPSLGPSLAVANSIAVNGCCLTITRTHNGRFSADLSGETLSKTSFGASDRGLRAGLRVNLEQPLTAGQELGGHFVLGHVDAVGCVAHLTREGENWWYGVEIPDELARYIVPKGSVSIDGISLTVARWHNGIAEMAIIPYTYDHTNIRDRKPGDAVNLEGDILGKYIERYLEARTALVSSPPLAVARLMEQGF</sequence>
<evidence type="ECO:0000256" key="3">
    <source>
        <dbReference type="ARBA" id="ARBA00004887"/>
    </source>
</evidence>
<dbReference type="Proteomes" id="UP000567293">
    <property type="component" value="Unassembled WGS sequence"/>
</dbReference>
<dbReference type="FunFam" id="2.40.30.20:FF:000004">
    <property type="entry name" value="Riboflavin synthase, alpha subunit"/>
    <property type="match status" value="1"/>
</dbReference>
<dbReference type="EC" id="2.5.1.9" evidence="4 9"/>
<dbReference type="NCBIfam" id="NF006767">
    <property type="entry name" value="PRK09289.1"/>
    <property type="match status" value="1"/>
</dbReference>
<dbReference type="InterPro" id="IPR017938">
    <property type="entry name" value="Riboflavin_synthase-like_b-brl"/>
</dbReference>
<dbReference type="CDD" id="cd00402">
    <property type="entry name" value="Riboflavin_synthase_like"/>
    <property type="match status" value="1"/>
</dbReference>
<evidence type="ECO:0000256" key="9">
    <source>
        <dbReference type="NCBIfam" id="TIGR00187"/>
    </source>
</evidence>
<gene>
    <name evidence="12" type="ORF">HRJ53_24450</name>
</gene>
<feature type="repeat" description="Lumazine-binding" evidence="10">
    <location>
        <begin position="1"/>
        <end position="100"/>
    </location>
</feature>
<keyword evidence="7 12" id="KW-0808">Transferase</keyword>
<dbReference type="Gene3D" id="2.40.30.20">
    <property type="match status" value="2"/>
</dbReference>
<keyword evidence="13" id="KW-1185">Reference proteome</keyword>
<evidence type="ECO:0000256" key="7">
    <source>
        <dbReference type="ARBA" id="ARBA00022679"/>
    </source>
</evidence>
<dbReference type="PANTHER" id="PTHR21098">
    <property type="entry name" value="RIBOFLAVIN SYNTHASE ALPHA CHAIN"/>
    <property type="match status" value="1"/>
</dbReference>
<organism evidence="12 13">
    <name type="scientific">Candidatus Acidiferrum panamense</name>
    <dbReference type="NCBI Taxonomy" id="2741543"/>
    <lineage>
        <taxon>Bacteria</taxon>
        <taxon>Pseudomonadati</taxon>
        <taxon>Acidobacteriota</taxon>
        <taxon>Terriglobia</taxon>
        <taxon>Candidatus Acidiferrales</taxon>
        <taxon>Candidatus Acidiferrum</taxon>
    </lineage>
</organism>
<comment type="caution">
    <text evidence="12">The sequence shown here is derived from an EMBL/GenBank/DDBJ whole genome shotgun (WGS) entry which is preliminary data.</text>
</comment>
<evidence type="ECO:0000256" key="2">
    <source>
        <dbReference type="ARBA" id="ARBA00002803"/>
    </source>
</evidence>
<proteinExistence type="predicted"/>
<feature type="domain" description="Lumazine-binding" evidence="11">
    <location>
        <begin position="1"/>
        <end position="100"/>
    </location>
</feature>
<feature type="domain" description="Lumazine-binding" evidence="11">
    <location>
        <begin position="101"/>
        <end position="197"/>
    </location>
</feature>
<evidence type="ECO:0000313" key="12">
    <source>
        <dbReference type="EMBL" id="MBA0088148.1"/>
    </source>
</evidence>
<dbReference type="InterPro" id="IPR026017">
    <property type="entry name" value="Lumazine-bd_dom"/>
</dbReference>
<dbReference type="PANTHER" id="PTHR21098:SF12">
    <property type="entry name" value="RIBOFLAVIN SYNTHASE"/>
    <property type="match status" value="1"/>
</dbReference>
<dbReference type="EMBL" id="JACDQQ010002363">
    <property type="protein sequence ID" value="MBA0088148.1"/>
    <property type="molecule type" value="Genomic_DNA"/>
</dbReference>
<dbReference type="AlphaFoldDB" id="A0A7V8NVE5"/>
<evidence type="ECO:0000256" key="8">
    <source>
        <dbReference type="ARBA" id="ARBA00022737"/>
    </source>
</evidence>
<evidence type="ECO:0000256" key="5">
    <source>
        <dbReference type="ARBA" id="ARBA00013950"/>
    </source>
</evidence>